<dbReference type="EMBL" id="JAPHNI010000768">
    <property type="protein sequence ID" value="KAJ8108301.1"/>
    <property type="molecule type" value="Genomic_DNA"/>
</dbReference>
<gene>
    <name evidence="1" type="ORF">OPT61_g8266</name>
</gene>
<sequence length="104" mass="10632">MLRLSSRAAAGPQHLRYGQAGDNSRPLSQVAVAVGQAEGGAALLAAAARAGYSAILSVLTAVPQVSHCAGAWRQLQRLRVGGRAGPVGDRSTDAGAEARDWQEA</sequence>
<evidence type="ECO:0000313" key="1">
    <source>
        <dbReference type="EMBL" id="KAJ8108301.1"/>
    </source>
</evidence>
<name>A0ACC2I0K1_9PLEO</name>
<proteinExistence type="predicted"/>
<keyword evidence="2" id="KW-1185">Reference proteome</keyword>
<organism evidence="1 2">
    <name type="scientific">Boeremia exigua</name>
    <dbReference type="NCBI Taxonomy" id="749465"/>
    <lineage>
        <taxon>Eukaryota</taxon>
        <taxon>Fungi</taxon>
        <taxon>Dikarya</taxon>
        <taxon>Ascomycota</taxon>
        <taxon>Pezizomycotina</taxon>
        <taxon>Dothideomycetes</taxon>
        <taxon>Pleosporomycetidae</taxon>
        <taxon>Pleosporales</taxon>
        <taxon>Pleosporineae</taxon>
        <taxon>Didymellaceae</taxon>
        <taxon>Boeremia</taxon>
    </lineage>
</organism>
<reference evidence="1" key="1">
    <citation type="submission" date="2022-11" db="EMBL/GenBank/DDBJ databases">
        <title>Genome Sequence of Boeremia exigua.</title>
        <authorList>
            <person name="Buettner E."/>
        </authorList>
    </citation>
    <scope>NUCLEOTIDE SEQUENCE</scope>
    <source>
        <strain evidence="1">CU02</strain>
    </source>
</reference>
<comment type="caution">
    <text evidence="1">The sequence shown here is derived from an EMBL/GenBank/DDBJ whole genome shotgun (WGS) entry which is preliminary data.</text>
</comment>
<evidence type="ECO:0000313" key="2">
    <source>
        <dbReference type="Proteomes" id="UP001153331"/>
    </source>
</evidence>
<protein>
    <submittedName>
        <fullName evidence="1">Uncharacterized protein</fullName>
    </submittedName>
</protein>
<accession>A0ACC2I0K1</accession>
<dbReference type="Proteomes" id="UP001153331">
    <property type="component" value="Unassembled WGS sequence"/>
</dbReference>